<name>A0A422PTW0_9TRYP</name>
<organism evidence="2 3">
    <name type="scientific">Trypanosoma conorhini</name>
    <dbReference type="NCBI Taxonomy" id="83891"/>
    <lineage>
        <taxon>Eukaryota</taxon>
        <taxon>Discoba</taxon>
        <taxon>Euglenozoa</taxon>
        <taxon>Kinetoplastea</taxon>
        <taxon>Metakinetoplastina</taxon>
        <taxon>Trypanosomatida</taxon>
        <taxon>Trypanosomatidae</taxon>
        <taxon>Trypanosoma</taxon>
    </lineage>
</organism>
<dbReference type="GeneID" id="40317204"/>
<reference evidence="2 3" key="1">
    <citation type="journal article" date="2018" name="BMC Genomics">
        <title>Genomic comparison of Trypanosoma conorhini and Trypanosoma rangeli to Trypanosoma cruzi strains of high and low virulence.</title>
        <authorList>
            <person name="Bradwell K.R."/>
            <person name="Koparde V.N."/>
            <person name="Matveyev A.V."/>
            <person name="Serrano M.G."/>
            <person name="Alves J.M."/>
            <person name="Parikh H."/>
            <person name="Huang B."/>
            <person name="Lee V."/>
            <person name="Espinosa-Alvarez O."/>
            <person name="Ortiz P.A."/>
            <person name="Costa-Martins A.G."/>
            <person name="Teixeira M.M."/>
            <person name="Buck G.A."/>
        </authorList>
    </citation>
    <scope>NUCLEOTIDE SEQUENCE [LARGE SCALE GENOMIC DNA]</scope>
    <source>
        <strain evidence="2 3">025E</strain>
    </source>
</reference>
<proteinExistence type="predicted"/>
<sequence>MTRSSPPPQERQAKRRSRRGGSIFYHQHITNEKRRGCSRDGGCGTPALGDVGRQQGRSGCQKHHQRQFLPPRTFFGTLPKCRRLETPAAGFKPARRFKPSNYFSGLRGHHLTHHHPWEKLDEIPTKQEMRDKPLLPLAKIRSALKSSQKQPG</sequence>
<evidence type="ECO:0000256" key="1">
    <source>
        <dbReference type="SAM" id="MobiDB-lite"/>
    </source>
</evidence>
<dbReference type="RefSeq" id="XP_029229436.1">
    <property type="nucleotide sequence ID" value="XM_029370511.1"/>
</dbReference>
<accession>A0A422PTW0</accession>
<protein>
    <submittedName>
        <fullName evidence="2">Uncharacterized protein</fullName>
    </submittedName>
</protein>
<evidence type="ECO:0000313" key="2">
    <source>
        <dbReference type="EMBL" id="RNF21150.1"/>
    </source>
</evidence>
<gene>
    <name evidence="2" type="ORF">Tco025E_03593</name>
</gene>
<feature type="compositionally biased region" description="Basic and acidic residues" evidence="1">
    <location>
        <begin position="29"/>
        <end position="38"/>
    </location>
</feature>
<dbReference type="EMBL" id="MKKU01000163">
    <property type="protein sequence ID" value="RNF21150.1"/>
    <property type="molecule type" value="Genomic_DNA"/>
</dbReference>
<keyword evidence="3" id="KW-1185">Reference proteome</keyword>
<evidence type="ECO:0000313" key="3">
    <source>
        <dbReference type="Proteomes" id="UP000284403"/>
    </source>
</evidence>
<feature type="region of interest" description="Disordered" evidence="1">
    <location>
        <begin position="1"/>
        <end position="43"/>
    </location>
</feature>
<comment type="caution">
    <text evidence="2">The sequence shown here is derived from an EMBL/GenBank/DDBJ whole genome shotgun (WGS) entry which is preliminary data.</text>
</comment>
<dbReference type="Proteomes" id="UP000284403">
    <property type="component" value="Unassembled WGS sequence"/>
</dbReference>
<dbReference type="AlphaFoldDB" id="A0A422PTW0"/>